<evidence type="ECO:0000256" key="3">
    <source>
        <dbReference type="ARBA" id="ARBA00022723"/>
    </source>
</evidence>
<name>A0ABW0H3U2_9HYPH</name>
<dbReference type="RefSeq" id="WP_291673331.1">
    <property type="nucleotide sequence ID" value="NZ_JBHSLV010000002.1"/>
</dbReference>
<organism evidence="8 9">
    <name type="scientific">Bosea vestrisii</name>
    <dbReference type="NCBI Taxonomy" id="151416"/>
    <lineage>
        <taxon>Bacteria</taxon>
        <taxon>Pseudomonadati</taxon>
        <taxon>Pseudomonadota</taxon>
        <taxon>Alphaproteobacteria</taxon>
        <taxon>Hyphomicrobiales</taxon>
        <taxon>Boseaceae</taxon>
        <taxon>Bosea</taxon>
    </lineage>
</organism>
<evidence type="ECO:0000256" key="6">
    <source>
        <dbReference type="PROSITE-ProRule" id="PRU00433"/>
    </source>
</evidence>
<dbReference type="InterPro" id="IPR009056">
    <property type="entry name" value="Cyt_c-like_dom"/>
</dbReference>
<dbReference type="InterPro" id="IPR036909">
    <property type="entry name" value="Cyt_c-like_dom_sf"/>
</dbReference>
<feature type="domain" description="Cytochrome c" evidence="7">
    <location>
        <begin position="71"/>
        <end position="172"/>
    </location>
</feature>
<evidence type="ECO:0000256" key="5">
    <source>
        <dbReference type="ARBA" id="ARBA00023004"/>
    </source>
</evidence>
<keyword evidence="2 6" id="KW-0349">Heme</keyword>
<proteinExistence type="predicted"/>
<keyword evidence="9" id="KW-1185">Reference proteome</keyword>
<dbReference type="SUPFAM" id="SSF46626">
    <property type="entry name" value="Cytochrome c"/>
    <property type="match status" value="1"/>
</dbReference>
<protein>
    <submittedName>
        <fullName evidence="8">C-type cytochrome</fullName>
    </submittedName>
</protein>
<evidence type="ECO:0000256" key="2">
    <source>
        <dbReference type="ARBA" id="ARBA00022617"/>
    </source>
</evidence>
<reference evidence="9" key="1">
    <citation type="journal article" date="2019" name="Int. J. Syst. Evol. Microbiol.">
        <title>The Global Catalogue of Microorganisms (GCM) 10K type strain sequencing project: providing services to taxonomists for standard genome sequencing and annotation.</title>
        <authorList>
            <consortium name="The Broad Institute Genomics Platform"/>
            <consortium name="The Broad Institute Genome Sequencing Center for Infectious Disease"/>
            <person name="Wu L."/>
            <person name="Ma J."/>
        </authorList>
    </citation>
    <scope>NUCLEOTIDE SEQUENCE [LARGE SCALE GENOMIC DNA]</scope>
    <source>
        <strain evidence="9">CGMCC 1.16326</strain>
    </source>
</reference>
<accession>A0ABW0H3U2</accession>
<dbReference type="PANTHER" id="PTHR11961">
    <property type="entry name" value="CYTOCHROME C"/>
    <property type="match status" value="1"/>
</dbReference>
<sequence length="181" mass="18458">MNIELNKIAGAGLSTLLVVMALNMGAGIVFAPKKPAVPGYDLPSLEPAAAGGAGAPAAAAEEPIAVRLAKADIAKGEKAVGACKACHTFEKGGANKVGPHLYDVYGRNEGSVAGFGYSAAMKGRADKSWDADALDHFLKNPKAYVPGTAMAFAGIARPETRADVVAYLNSLADSPKPLPKP</sequence>
<dbReference type="Pfam" id="PF00034">
    <property type="entry name" value="Cytochrom_C"/>
    <property type="match status" value="1"/>
</dbReference>
<gene>
    <name evidence="8" type="ORF">ACFPPC_01255</name>
</gene>
<evidence type="ECO:0000256" key="4">
    <source>
        <dbReference type="ARBA" id="ARBA00022982"/>
    </source>
</evidence>
<dbReference type="InterPro" id="IPR002327">
    <property type="entry name" value="Cyt_c_1A/1B"/>
</dbReference>
<dbReference type="Gene3D" id="1.10.760.10">
    <property type="entry name" value="Cytochrome c-like domain"/>
    <property type="match status" value="1"/>
</dbReference>
<evidence type="ECO:0000256" key="1">
    <source>
        <dbReference type="ARBA" id="ARBA00022448"/>
    </source>
</evidence>
<dbReference type="PROSITE" id="PS51007">
    <property type="entry name" value="CYTC"/>
    <property type="match status" value="1"/>
</dbReference>
<dbReference type="EMBL" id="JBHSLV010000002">
    <property type="protein sequence ID" value="MFC5391265.1"/>
    <property type="molecule type" value="Genomic_DNA"/>
</dbReference>
<evidence type="ECO:0000259" key="7">
    <source>
        <dbReference type="PROSITE" id="PS51007"/>
    </source>
</evidence>
<keyword evidence="1" id="KW-0813">Transport</keyword>
<keyword evidence="3 6" id="KW-0479">Metal-binding</keyword>
<keyword evidence="4" id="KW-0249">Electron transport</keyword>
<comment type="caution">
    <text evidence="8">The sequence shown here is derived from an EMBL/GenBank/DDBJ whole genome shotgun (WGS) entry which is preliminary data.</text>
</comment>
<evidence type="ECO:0000313" key="8">
    <source>
        <dbReference type="EMBL" id="MFC5391265.1"/>
    </source>
</evidence>
<dbReference type="PRINTS" id="PR00604">
    <property type="entry name" value="CYTCHRMECIAB"/>
</dbReference>
<dbReference type="Proteomes" id="UP001596104">
    <property type="component" value="Unassembled WGS sequence"/>
</dbReference>
<keyword evidence="5 6" id="KW-0408">Iron</keyword>
<evidence type="ECO:0000313" key="9">
    <source>
        <dbReference type="Proteomes" id="UP001596104"/>
    </source>
</evidence>